<protein>
    <submittedName>
        <fullName evidence="3">LSD1-like2</fullName>
    </submittedName>
</protein>
<dbReference type="InterPro" id="IPR057012">
    <property type="entry name" value="ULT1/2_Znf"/>
</dbReference>
<dbReference type="Proteomes" id="UP000436088">
    <property type="component" value="Unassembled WGS sequence"/>
</dbReference>
<feature type="domain" description="ULTRAPETALA1/2 zinc finger" evidence="2">
    <location>
        <begin position="107"/>
        <end position="141"/>
    </location>
</feature>
<organism evidence="3 4">
    <name type="scientific">Hibiscus syriacus</name>
    <name type="common">Rose of Sharon</name>
    <dbReference type="NCBI Taxonomy" id="106335"/>
    <lineage>
        <taxon>Eukaryota</taxon>
        <taxon>Viridiplantae</taxon>
        <taxon>Streptophyta</taxon>
        <taxon>Embryophyta</taxon>
        <taxon>Tracheophyta</taxon>
        <taxon>Spermatophyta</taxon>
        <taxon>Magnoliopsida</taxon>
        <taxon>eudicotyledons</taxon>
        <taxon>Gunneridae</taxon>
        <taxon>Pentapetalae</taxon>
        <taxon>rosids</taxon>
        <taxon>malvids</taxon>
        <taxon>Malvales</taxon>
        <taxon>Malvaceae</taxon>
        <taxon>Malvoideae</taxon>
        <taxon>Hibiscus</taxon>
    </lineage>
</organism>
<dbReference type="Pfam" id="PF23292">
    <property type="entry name" value="SAND_ULT1"/>
    <property type="match status" value="1"/>
</dbReference>
<dbReference type="InterPro" id="IPR020533">
    <property type="entry name" value="Developmental_reg_ULTRAPETALA"/>
</dbReference>
<evidence type="ECO:0000313" key="3">
    <source>
        <dbReference type="EMBL" id="KAE8723513.1"/>
    </source>
</evidence>
<evidence type="ECO:0000259" key="1">
    <source>
        <dbReference type="Pfam" id="PF23292"/>
    </source>
</evidence>
<dbReference type="GO" id="GO:0005634">
    <property type="term" value="C:nucleus"/>
    <property type="evidence" value="ECO:0007669"/>
    <property type="project" value="TreeGrafter"/>
</dbReference>
<reference evidence="3" key="1">
    <citation type="submission" date="2019-09" db="EMBL/GenBank/DDBJ databases">
        <title>Draft genome information of white flower Hibiscus syriacus.</title>
        <authorList>
            <person name="Kim Y.-M."/>
        </authorList>
    </citation>
    <scope>NUCLEOTIDE SEQUENCE [LARGE SCALE GENOMIC DNA]</scope>
    <source>
        <strain evidence="3">YM2019G1</strain>
    </source>
</reference>
<gene>
    <name evidence="3" type="ORF">F3Y22_tig00012370pilonHSYRG00117</name>
</gene>
<evidence type="ECO:0000313" key="4">
    <source>
        <dbReference type="Proteomes" id="UP000436088"/>
    </source>
</evidence>
<evidence type="ECO:0000259" key="2">
    <source>
        <dbReference type="Pfam" id="PF23293"/>
    </source>
</evidence>
<dbReference type="PANTHER" id="PTHR34053:SF2">
    <property type="entry name" value="SAND DOMAIN-CONTAINING PROTEIN"/>
    <property type="match status" value="1"/>
</dbReference>
<dbReference type="GO" id="GO:0005829">
    <property type="term" value="C:cytosol"/>
    <property type="evidence" value="ECO:0007669"/>
    <property type="project" value="TreeGrafter"/>
</dbReference>
<comment type="caution">
    <text evidence="3">The sequence shown here is derived from an EMBL/GenBank/DDBJ whole genome shotgun (WGS) entry which is preliminary data.</text>
</comment>
<proteinExistence type="predicted"/>
<feature type="domain" description="ULTRAPETALA1/2 SAND" evidence="1">
    <location>
        <begin position="9"/>
        <end position="64"/>
    </location>
</feature>
<dbReference type="PANTHER" id="PTHR34053">
    <property type="entry name" value="PROTEIN ULTRAPETALA 1"/>
    <property type="match status" value="1"/>
</dbReference>
<keyword evidence="4" id="KW-1185">Reference proteome</keyword>
<dbReference type="AlphaFoldDB" id="A0A6A3C3I0"/>
<sequence length="218" mass="24580">MFTEEELKDMEGLKRESDFIEVKCGCTSKKYGDTIGKLRVFTNGQFLISCQCTPVCDEGRNQEMEEPHLGDDERQEGSFMEDLLKYYKHASNGDNELTSLRAKRLFHRDEFIRCTKCKKQRRFRLRTDEECQSPAKLMKNEQAGRVAGAALDHLLAKVALPVSVSGATSADFSIASVALASISSKMPSLEAIAKALSILDPYASLFHHFPNWKLFQCL</sequence>
<dbReference type="EMBL" id="VEPZ02000519">
    <property type="protein sequence ID" value="KAE8723513.1"/>
    <property type="molecule type" value="Genomic_DNA"/>
</dbReference>
<name>A0A6A3C3I0_HIBSY</name>
<dbReference type="Pfam" id="PF23293">
    <property type="entry name" value="zf_ULT1"/>
    <property type="match status" value="1"/>
</dbReference>
<accession>A0A6A3C3I0</accession>
<dbReference type="InterPro" id="IPR057011">
    <property type="entry name" value="ULT1/2_SAND"/>
</dbReference>